<dbReference type="PRINTS" id="PR00034">
    <property type="entry name" value="HTHCRP"/>
</dbReference>
<evidence type="ECO:0000256" key="1">
    <source>
        <dbReference type="ARBA" id="ARBA00023015"/>
    </source>
</evidence>
<evidence type="ECO:0000313" key="6">
    <source>
        <dbReference type="EMBL" id="KRM94445.1"/>
    </source>
</evidence>
<gene>
    <name evidence="6" type="ORF">FC56_GL001401</name>
</gene>
<dbReference type="SMART" id="SM00100">
    <property type="entry name" value="cNMP"/>
    <property type="match status" value="1"/>
</dbReference>
<evidence type="ECO:0000256" key="2">
    <source>
        <dbReference type="ARBA" id="ARBA00023125"/>
    </source>
</evidence>
<dbReference type="STRING" id="1423802.FC56_GL001401"/>
<dbReference type="Gene3D" id="1.10.10.10">
    <property type="entry name" value="Winged helix-like DNA-binding domain superfamily/Winged helix DNA-binding domain"/>
    <property type="match status" value="1"/>
</dbReference>
<dbReference type="SMART" id="SM00419">
    <property type="entry name" value="HTH_CRP"/>
    <property type="match status" value="1"/>
</dbReference>
<dbReference type="EMBL" id="AYZR01000004">
    <property type="protein sequence ID" value="KRM94445.1"/>
    <property type="molecule type" value="Genomic_DNA"/>
</dbReference>
<evidence type="ECO:0000313" key="7">
    <source>
        <dbReference type="Proteomes" id="UP000051256"/>
    </source>
</evidence>
<dbReference type="AlphaFoldDB" id="A0A0R2CRN9"/>
<dbReference type="PROSITE" id="PS51063">
    <property type="entry name" value="HTH_CRP_2"/>
    <property type="match status" value="1"/>
</dbReference>
<dbReference type="PANTHER" id="PTHR24567:SF26">
    <property type="entry name" value="REGULATORY PROTEIN YEIL"/>
    <property type="match status" value="1"/>
</dbReference>
<reference evidence="6 7" key="1">
    <citation type="journal article" date="2015" name="Genome Announc.">
        <title>Expanding the biotechnology potential of lactobacilli through comparative genomics of 213 strains and associated genera.</title>
        <authorList>
            <person name="Sun Z."/>
            <person name="Harris H.M."/>
            <person name="McCann A."/>
            <person name="Guo C."/>
            <person name="Argimon S."/>
            <person name="Zhang W."/>
            <person name="Yang X."/>
            <person name="Jeffery I.B."/>
            <person name="Cooney J.C."/>
            <person name="Kagawa T.F."/>
            <person name="Liu W."/>
            <person name="Song Y."/>
            <person name="Salvetti E."/>
            <person name="Wrobel A."/>
            <person name="Rasinkangas P."/>
            <person name="Parkhill J."/>
            <person name="Rea M.C."/>
            <person name="O'Sullivan O."/>
            <person name="Ritari J."/>
            <person name="Douillard F.P."/>
            <person name="Paul Ross R."/>
            <person name="Yang R."/>
            <person name="Briner A.E."/>
            <person name="Felis G.E."/>
            <person name="de Vos W.M."/>
            <person name="Barrangou R."/>
            <person name="Klaenhammer T.R."/>
            <person name="Caufield P.W."/>
            <person name="Cui Y."/>
            <person name="Zhang H."/>
            <person name="O'Toole P.W."/>
        </authorList>
    </citation>
    <scope>NUCLEOTIDE SEQUENCE [LARGE SCALE GENOMIC DNA]</scope>
    <source>
        <strain evidence="6 7">DSM 24302</strain>
    </source>
</reference>
<dbReference type="InterPro" id="IPR012318">
    <property type="entry name" value="HTH_CRP"/>
</dbReference>
<dbReference type="PATRIC" id="fig|1423802.4.peg.1420"/>
<dbReference type="GO" id="GO:0003677">
    <property type="term" value="F:DNA binding"/>
    <property type="evidence" value="ECO:0007669"/>
    <property type="project" value="UniProtKB-KW"/>
</dbReference>
<keyword evidence="1" id="KW-0805">Transcription regulation</keyword>
<evidence type="ECO:0000259" key="4">
    <source>
        <dbReference type="PROSITE" id="PS50042"/>
    </source>
</evidence>
<feature type="domain" description="HTH crp-type" evidence="5">
    <location>
        <begin position="155"/>
        <end position="223"/>
    </location>
</feature>
<name>A0A0R2CRN9_9LACO</name>
<comment type="caution">
    <text evidence="6">The sequence shown here is derived from an EMBL/GenBank/DDBJ whole genome shotgun (WGS) entry which is preliminary data.</text>
</comment>
<keyword evidence="3" id="KW-0804">Transcription</keyword>
<dbReference type="PROSITE" id="PS50042">
    <property type="entry name" value="CNMP_BINDING_3"/>
    <property type="match status" value="1"/>
</dbReference>
<dbReference type="SUPFAM" id="SSF46785">
    <property type="entry name" value="Winged helix' DNA-binding domain"/>
    <property type="match status" value="1"/>
</dbReference>
<dbReference type="InterPro" id="IPR050397">
    <property type="entry name" value="Env_Response_Regulators"/>
</dbReference>
<dbReference type="Proteomes" id="UP000051256">
    <property type="component" value="Unassembled WGS sequence"/>
</dbReference>
<dbReference type="InterPro" id="IPR018490">
    <property type="entry name" value="cNMP-bd_dom_sf"/>
</dbReference>
<feature type="domain" description="Cyclic nucleotide-binding" evidence="4">
    <location>
        <begin position="21"/>
        <end position="141"/>
    </location>
</feature>
<dbReference type="InterPro" id="IPR014710">
    <property type="entry name" value="RmlC-like_jellyroll"/>
</dbReference>
<dbReference type="Pfam" id="PF00027">
    <property type="entry name" value="cNMP_binding"/>
    <property type="match status" value="1"/>
</dbReference>
<dbReference type="InterPro" id="IPR000595">
    <property type="entry name" value="cNMP-bd_dom"/>
</dbReference>
<dbReference type="SUPFAM" id="SSF51206">
    <property type="entry name" value="cAMP-binding domain-like"/>
    <property type="match status" value="1"/>
</dbReference>
<dbReference type="RefSeq" id="WP_225425394.1">
    <property type="nucleotide sequence ID" value="NZ_AYZR01000004.1"/>
</dbReference>
<evidence type="ECO:0000256" key="3">
    <source>
        <dbReference type="ARBA" id="ARBA00023163"/>
    </source>
</evidence>
<sequence length="229" mass="25202">MKEIIKMKAHEALECVELVPLFQSLPLSQRKAVAALVTQKQYEKNEIIYLAAEDVGRFLIVEHGQIKLATVSVNGRESITRVLSSGDFDGEPNLFGSGSRDVTATALTKATVCQINQADFQQLLTDSPDLSLNLLKTMSQKIKELELQRAVAKISDVKGQLARYLLDTQASLAENPFKLPLKKKDIATYLGTTPESISRALTELSDLQLIQNQGGQVKIIAPDELLLLI</sequence>
<dbReference type="PANTHER" id="PTHR24567">
    <property type="entry name" value="CRP FAMILY TRANSCRIPTIONAL REGULATORY PROTEIN"/>
    <property type="match status" value="1"/>
</dbReference>
<evidence type="ECO:0000259" key="5">
    <source>
        <dbReference type="PROSITE" id="PS51063"/>
    </source>
</evidence>
<dbReference type="InterPro" id="IPR036388">
    <property type="entry name" value="WH-like_DNA-bd_sf"/>
</dbReference>
<dbReference type="GO" id="GO:0003700">
    <property type="term" value="F:DNA-binding transcription factor activity"/>
    <property type="evidence" value="ECO:0007669"/>
    <property type="project" value="TreeGrafter"/>
</dbReference>
<organism evidence="6 7">
    <name type="scientific">Lentilactobacillus senioris DSM 24302 = JCM 17472</name>
    <dbReference type="NCBI Taxonomy" id="1423802"/>
    <lineage>
        <taxon>Bacteria</taxon>
        <taxon>Bacillati</taxon>
        <taxon>Bacillota</taxon>
        <taxon>Bacilli</taxon>
        <taxon>Lactobacillales</taxon>
        <taxon>Lactobacillaceae</taxon>
        <taxon>Lentilactobacillus</taxon>
    </lineage>
</organism>
<proteinExistence type="predicted"/>
<protein>
    <submittedName>
        <fullName evidence="6">CRP FNR family transcriptional regulator</fullName>
    </submittedName>
</protein>
<dbReference type="CDD" id="cd00038">
    <property type="entry name" value="CAP_ED"/>
    <property type="match status" value="1"/>
</dbReference>
<dbReference type="InterPro" id="IPR036390">
    <property type="entry name" value="WH_DNA-bd_sf"/>
</dbReference>
<accession>A0A0R2CRN9</accession>
<dbReference type="Gene3D" id="2.60.120.10">
    <property type="entry name" value="Jelly Rolls"/>
    <property type="match status" value="1"/>
</dbReference>
<dbReference type="GO" id="GO:0005829">
    <property type="term" value="C:cytosol"/>
    <property type="evidence" value="ECO:0007669"/>
    <property type="project" value="TreeGrafter"/>
</dbReference>
<dbReference type="Pfam" id="PF13545">
    <property type="entry name" value="HTH_Crp_2"/>
    <property type="match status" value="1"/>
</dbReference>
<keyword evidence="7" id="KW-1185">Reference proteome</keyword>
<keyword evidence="2" id="KW-0238">DNA-binding</keyword>